<dbReference type="AlphaFoldDB" id="A0A4R3N6E7"/>
<dbReference type="Proteomes" id="UP000295717">
    <property type="component" value="Unassembled WGS sequence"/>
</dbReference>
<dbReference type="PROSITE" id="PS51833">
    <property type="entry name" value="HDOD"/>
    <property type="match status" value="1"/>
</dbReference>
<dbReference type="RefSeq" id="WP_132974808.1">
    <property type="nucleotide sequence ID" value="NZ_SMAO01000001.1"/>
</dbReference>
<dbReference type="SUPFAM" id="SSF109604">
    <property type="entry name" value="HD-domain/PDEase-like"/>
    <property type="match status" value="1"/>
</dbReference>
<dbReference type="Gene3D" id="1.10.3210.10">
    <property type="entry name" value="Hypothetical protein af1432"/>
    <property type="match status" value="1"/>
</dbReference>
<evidence type="ECO:0000259" key="1">
    <source>
        <dbReference type="PROSITE" id="PS51833"/>
    </source>
</evidence>
<keyword evidence="3" id="KW-1185">Reference proteome</keyword>
<organism evidence="2 3">
    <name type="scientific">Thiobaca trueperi</name>
    <dbReference type="NCBI Taxonomy" id="127458"/>
    <lineage>
        <taxon>Bacteria</taxon>
        <taxon>Pseudomonadati</taxon>
        <taxon>Pseudomonadota</taxon>
        <taxon>Gammaproteobacteria</taxon>
        <taxon>Chromatiales</taxon>
        <taxon>Chromatiaceae</taxon>
        <taxon>Thiobaca</taxon>
    </lineage>
</organism>
<comment type="caution">
    <text evidence="2">The sequence shown here is derived from an EMBL/GenBank/DDBJ whole genome shotgun (WGS) entry which is preliminary data.</text>
</comment>
<dbReference type="PANTHER" id="PTHR33525:SF6">
    <property type="entry name" value="HDOD DOMAIN-CONTAINING PROTEIN"/>
    <property type="match status" value="1"/>
</dbReference>
<dbReference type="EMBL" id="SMAO01000001">
    <property type="protein sequence ID" value="TCT23696.1"/>
    <property type="molecule type" value="Genomic_DNA"/>
</dbReference>
<reference evidence="2 3" key="1">
    <citation type="submission" date="2019-03" db="EMBL/GenBank/DDBJ databases">
        <title>Genomic Encyclopedia of Type Strains, Phase IV (KMG-IV): sequencing the most valuable type-strain genomes for metagenomic binning, comparative biology and taxonomic classification.</title>
        <authorList>
            <person name="Goeker M."/>
        </authorList>
    </citation>
    <scope>NUCLEOTIDE SEQUENCE [LARGE SCALE GENOMIC DNA]</scope>
    <source>
        <strain evidence="2 3">DSM 13587</strain>
    </source>
</reference>
<evidence type="ECO:0000313" key="3">
    <source>
        <dbReference type="Proteomes" id="UP000295717"/>
    </source>
</evidence>
<protein>
    <submittedName>
        <fullName evidence="2">HD-like signal output (HDOD) protein</fullName>
    </submittedName>
</protein>
<gene>
    <name evidence="2" type="ORF">EDC35_1016</name>
</gene>
<dbReference type="InterPro" id="IPR052340">
    <property type="entry name" value="RNase_Y/CdgJ"/>
</dbReference>
<proteinExistence type="predicted"/>
<name>A0A4R3N6E7_9GAMM</name>
<dbReference type="InterPro" id="IPR013976">
    <property type="entry name" value="HDOD"/>
</dbReference>
<sequence length="284" mass="31303">MTSEHYPPRADLEAAFQAVRRARVPQIPDVVLALREELTRPEPCVKVAADLIAQDPALTGQLLKMINSPLFAARTKISSVQQAITMIGIERLTNLVTASAIQRMLSANDGAARIVWESTMEQAQVAVAIAERVPEVSADTAYLFGMMQNVGSLIFADLLTDYGTVWALRNISAPDDLLRYERTALGIDHATVGFLLAGNWRLPEPVALAIYHHHSATAADLDDPETRALIAISKLSHYLIALSLGIHEQPEMLAYRDAAWQELSIRDEDWQALCEQAMQGGWTH</sequence>
<dbReference type="Pfam" id="PF08668">
    <property type="entry name" value="HDOD"/>
    <property type="match status" value="1"/>
</dbReference>
<accession>A0A4R3N6E7</accession>
<feature type="domain" description="HDOD" evidence="1">
    <location>
        <begin position="24"/>
        <end position="216"/>
    </location>
</feature>
<dbReference type="OrthoDB" id="9784953at2"/>
<evidence type="ECO:0000313" key="2">
    <source>
        <dbReference type="EMBL" id="TCT23696.1"/>
    </source>
</evidence>
<dbReference type="PANTHER" id="PTHR33525">
    <property type="match status" value="1"/>
</dbReference>